<proteinExistence type="predicted"/>
<sequence>WKADRVRIQDSIPGATPEQKERVRAALAERQAPPGEQVEEGVRAKDAGIAGLKEGAIRLVEGTLDLAGDLAVTLVSNDPSGVTGDAEEEQQRQQRFEQAVKDNRTERNVRHIEQFGMLPPVWSELTGEVAPFVLARTPVGATMLGIMTKGMIQGVALGATQFTSGEDSNRLWSAILGGTTGALFPLAFAPKAIRNAAVRGFVRRFNTGNVEQADRIAERVAAMEKSGDFGYSLAQASGDRLALQLEVKTANIATKTAQNKNLNTLGRNLLRISRTMSKNGKNPGAIILSLRDTLKTARDGIYAEARATFGGNMEAVLKHFGDEVVIDGGTYLQKVDDLIMETEDALVS</sequence>
<feature type="non-terminal residue" evidence="2">
    <location>
        <position position="1"/>
    </location>
</feature>
<evidence type="ECO:0000256" key="1">
    <source>
        <dbReference type="SAM" id="MobiDB-lite"/>
    </source>
</evidence>
<reference evidence="2" key="1">
    <citation type="journal article" date="2015" name="Nature">
        <title>Complex archaea that bridge the gap between prokaryotes and eukaryotes.</title>
        <authorList>
            <person name="Spang A."/>
            <person name="Saw J.H."/>
            <person name="Jorgensen S.L."/>
            <person name="Zaremba-Niedzwiedzka K."/>
            <person name="Martijn J."/>
            <person name="Lind A.E."/>
            <person name="van Eijk R."/>
            <person name="Schleper C."/>
            <person name="Guy L."/>
            <person name="Ettema T.J."/>
        </authorList>
    </citation>
    <scope>NUCLEOTIDE SEQUENCE</scope>
</reference>
<feature type="non-terminal residue" evidence="2">
    <location>
        <position position="348"/>
    </location>
</feature>
<name>A0A0F8YJ10_9ZZZZ</name>
<feature type="region of interest" description="Disordered" evidence="1">
    <location>
        <begin position="1"/>
        <end position="23"/>
    </location>
</feature>
<protein>
    <submittedName>
        <fullName evidence="2">Uncharacterized protein</fullName>
    </submittedName>
</protein>
<evidence type="ECO:0000313" key="2">
    <source>
        <dbReference type="EMBL" id="KKK54169.1"/>
    </source>
</evidence>
<comment type="caution">
    <text evidence="2">The sequence shown here is derived from an EMBL/GenBank/DDBJ whole genome shotgun (WGS) entry which is preliminary data.</text>
</comment>
<dbReference type="AlphaFoldDB" id="A0A0F8YJ10"/>
<accession>A0A0F8YJ10</accession>
<gene>
    <name evidence="2" type="ORF">LCGC14_3087440</name>
</gene>
<dbReference type="EMBL" id="LAZR01066133">
    <property type="protein sequence ID" value="KKK54169.1"/>
    <property type="molecule type" value="Genomic_DNA"/>
</dbReference>
<organism evidence="2">
    <name type="scientific">marine sediment metagenome</name>
    <dbReference type="NCBI Taxonomy" id="412755"/>
    <lineage>
        <taxon>unclassified sequences</taxon>
        <taxon>metagenomes</taxon>
        <taxon>ecological metagenomes</taxon>
    </lineage>
</organism>